<evidence type="ECO:0000256" key="8">
    <source>
        <dbReference type="ARBA" id="ARBA00022989"/>
    </source>
</evidence>
<evidence type="ECO:0000256" key="9">
    <source>
        <dbReference type="ARBA" id="ARBA00023136"/>
    </source>
</evidence>
<keyword evidence="13" id="KW-0449">Lipoprotein</keyword>
<keyword evidence="15" id="KW-1185">Reference proteome</keyword>
<name>A0AAZ1XJR1_OREAU</name>
<keyword evidence="7" id="KW-1043">Host membrane</keyword>
<dbReference type="Gene3D" id="1.10.287.210">
    <property type="match status" value="1"/>
</dbReference>
<keyword evidence="12" id="KW-0325">Glycoprotein</keyword>
<organism evidence="14 15">
    <name type="scientific">Oreochromis aureus</name>
    <name type="common">Israeli tilapia</name>
    <name type="synonym">Chromis aureus</name>
    <dbReference type="NCBI Taxonomy" id="47969"/>
    <lineage>
        <taxon>Eukaryota</taxon>
        <taxon>Metazoa</taxon>
        <taxon>Chordata</taxon>
        <taxon>Craniata</taxon>
        <taxon>Vertebrata</taxon>
        <taxon>Euteleostomi</taxon>
        <taxon>Actinopterygii</taxon>
        <taxon>Neopterygii</taxon>
        <taxon>Teleostei</taxon>
        <taxon>Neoteleostei</taxon>
        <taxon>Acanthomorphata</taxon>
        <taxon>Ovalentaria</taxon>
        <taxon>Cichlomorphae</taxon>
        <taxon>Cichliformes</taxon>
        <taxon>Cichlidae</taxon>
        <taxon>African cichlids</taxon>
        <taxon>Pseudocrenilabrinae</taxon>
        <taxon>Oreochromini</taxon>
        <taxon>Oreochromis</taxon>
    </lineage>
</organism>
<evidence type="ECO:0000313" key="15">
    <source>
        <dbReference type="Proteomes" id="UP000472276"/>
    </source>
</evidence>
<evidence type="ECO:0000256" key="6">
    <source>
        <dbReference type="ARBA" id="ARBA00022692"/>
    </source>
</evidence>
<comment type="subcellular location">
    <subcellularLocation>
        <location evidence="1">Host cell membrane</location>
        <topology evidence="1">Single-pass type I membrane protein</topology>
    </subcellularLocation>
    <subcellularLocation>
        <location evidence="2">Host endomembrane system</location>
        <topology evidence="2">Peripheral membrane protein</topology>
    </subcellularLocation>
    <subcellularLocation>
        <location evidence="3">Virion membrane</location>
        <topology evidence="3">Single-pass type I membrane protein</topology>
    </subcellularLocation>
</comment>
<keyword evidence="9" id="KW-0472">Membrane</keyword>
<protein>
    <submittedName>
        <fullName evidence="14">Uncharacterized protein</fullName>
    </submittedName>
</protein>
<accession>A0AAZ1XJR1</accession>
<evidence type="ECO:0000256" key="5">
    <source>
        <dbReference type="ARBA" id="ARBA00022581"/>
    </source>
</evidence>
<evidence type="ECO:0000256" key="10">
    <source>
        <dbReference type="ARBA" id="ARBA00023139"/>
    </source>
</evidence>
<keyword evidence="8" id="KW-1133">Transmembrane helix</keyword>
<reference evidence="15" key="1">
    <citation type="submission" date="2020-03" db="EMBL/GenBank/DDBJ databases">
        <title>Evolution of repeat sequences and sex chromosomes of tilapia species revealed by chromosome-level genomes.</title>
        <authorList>
            <person name="Xu L."/>
            <person name="Tao W."/>
            <person name="Wang D."/>
            <person name="Zhou Q."/>
        </authorList>
    </citation>
    <scope>NUCLEOTIDE SEQUENCE [LARGE SCALE GENOMIC DNA]</scope>
    <source>
        <strain evidence="15">Israel</strain>
    </source>
</reference>
<reference evidence="14" key="3">
    <citation type="submission" date="2025-09" db="UniProtKB">
        <authorList>
            <consortium name="Ensembl"/>
        </authorList>
    </citation>
    <scope>IDENTIFICATION</scope>
</reference>
<dbReference type="AlphaFoldDB" id="A0AAZ1XJR1"/>
<evidence type="ECO:0000256" key="1">
    <source>
        <dbReference type="ARBA" id="ARBA00004402"/>
    </source>
</evidence>
<dbReference type="Proteomes" id="UP000472276">
    <property type="component" value="Unassembled WGS sequence"/>
</dbReference>
<dbReference type="SUPFAM" id="SSF58069">
    <property type="entry name" value="Virus ectodomain"/>
    <property type="match status" value="1"/>
</dbReference>
<sequence>MANQLIQCEYHNYLFPRSKQTWSMKVCNTTSRAKMQCARVVSGAGGSGPDVYIVGHNKSYAQWLHVYSLTNGTYPLADVFWMCEEDRRIRSVLVPNWKGICAPVMLTGQIYVIHFADKEENGVLKRIKKDAKAASQFPWEEHADIYVTADRMVKGVPAEHQAIGEAWIVSGQVAGSIPIAGTIVNAQYIAKNSRWINYLWYNQQRFLNWTIAALQGVSEQLHATSLMTLQNRLLIETMLAEEQGVCDRFGDDCCTAIPMHTGEAGNITKVLENLKRIRNDHVKHSNWNSSSYSVWKWFQSLSLLQLLKSIVLGFNVERRIHK</sequence>
<keyword evidence="11" id="KW-1015">Disulfide bond</keyword>
<evidence type="ECO:0000256" key="12">
    <source>
        <dbReference type="ARBA" id="ARBA00023180"/>
    </source>
</evidence>
<evidence type="ECO:0000256" key="3">
    <source>
        <dbReference type="ARBA" id="ARBA00004563"/>
    </source>
</evidence>
<dbReference type="InterPro" id="IPR018154">
    <property type="entry name" value="TLV/ENV_coat_polyprotein"/>
</dbReference>
<evidence type="ECO:0000256" key="7">
    <source>
        <dbReference type="ARBA" id="ARBA00022870"/>
    </source>
</evidence>
<evidence type="ECO:0000256" key="2">
    <source>
        <dbReference type="ARBA" id="ARBA00004531"/>
    </source>
</evidence>
<keyword evidence="5" id="KW-0945">Host-virus interaction</keyword>
<dbReference type="Ensembl" id="ENSOABT00000082340.1">
    <property type="protein sequence ID" value="ENSOABP00000068446.1"/>
    <property type="gene ID" value="ENSOABG00000028316.1"/>
</dbReference>
<dbReference type="PANTHER" id="PTHR10424:SF81">
    <property type="entry name" value="ERVV2 PROTEIN"/>
    <property type="match status" value="1"/>
</dbReference>
<evidence type="ECO:0000256" key="13">
    <source>
        <dbReference type="ARBA" id="ARBA00023288"/>
    </source>
</evidence>
<keyword evidence="4" id="KW-1032">Host cell membrane</keyword>
<proteinExistence type="predicted"/>
<keyword evidence="10" id="KW-0564">Palmitate</keyword>
<evidence type="ECO:0000256" key="4">
    <source>
        <dbReference type="ARBA" id="ARBA00022511"/>
    </source>
</evidence>
<evidence type="ECO:0000313" key="14">
    <source>
        <dbReference type="Ensembl" id="ENSOABP00000068446.1"/>
    </source>
</evidence>
<reference evidence="14" key="2">
    <citation type="submission" date="2025-08" db="UniProtKB">
        <authorList>
            <consortium name="Ensembl"/>
        </authorList>
    </citation>
    <scope>IDENTIFICATION</scope>
</reference>
<dbReference type="PANTHER" id="PTHR10424">
    <property type="entry name" value="VIRAL ENVELOPE PROTEIN"/>
    <property type="match status" value="1"/>
</dbReference>
<evidence type="ECO:0000256" key="11">
    <source>
        <dbReference type="ARBA" id="ARBA00023157"/>
    </source>
</evidence>
<keyword evidence="6" id="KW-0812">Transmembrane</keyword>